<proteinExistence type="predicted"/>
<feature type="domain" description="ACT" evidence="1">
    <location>
        <begin position="92"/>
        <end position="171"/>
    </location>
</feature>
<dbReference type="OrthoDB" id="12860at2"/>
<dbReference type="InterPro" id="IPR050990">
    <property type="entry name" value="UPF0237/GcvR_regulator"/>
</dbReference>
<dbReference type="PANTHER" id="PTHR34875:SF6">
    <property type="entry name" value="UPF0237 PROTEIN MJ1558"/>
    <property type="match status" value="1"/>
</dbReference>
<dbReference type="PIRSF" id="PIRSF028103">
    <property type="entry name" value="GcvR"/>
    <property type="match status" value="1"/>
</dbReference>
<dbReference type="KEGG" id="pzu:PHZ_c2777"/>
<organism evidence="2 3">
    <name type="scientific">Phenylobacterium zucineum (strain HLK1)</name>
    <dbReference type="NCBI Taxonomy" id="450851"/>
    <lineage>
        <taxon>Bacteria</taxon>
        <taxon>Pseudomonadati</taxon>
        <taxon>Pseudomonadota</taxon>
        <taxon>Alphaproteobacteria</taxon>
        <taxon>Caulobacterales</taxon>
        <taxon>Caulobacteraceae</taxon>
        <taxon>Phenylobacterium</taxon>
    </lineage>
</organism>
<reference evidence="2 3" key="1">
    <citation type="journal article" date="2008" name="BMC Genomics">
        <title>Complete genome of Phenylobacterium zucineum - a novel facultative intracellular bacterium isolated from human erythroleukemia cell line K562.</title>
        <authorList>
            <person name="Luo Y."/>
            <person name="Xu X."/>
            <person name="Ding Z."/>
            <person name="Liu Z."/>
            <person name="Zhang B."/>
            <person name="Yan Z."/>
            <person name="Sun J."/>
            <person name="Hu S."/>
            <person name="Hu X."/>
        </authorList>
    </citation>
    <scope>NUCLEOTIDE SEQUENCE [LARGE SCALE GENOMIC DNA]</scope>
    <source>
        <strain evidence="2 3">HLK1</strain>
    </source>
</reference>
<name>B4R868_PHEZH</name>
<accession>B4R868</accession>
<evidence type="ECO:0000313" key="2">
    <source>
        <dbReference type="EMBL" id="ACG79186.1"/>
    </source>
</evidence>
<protein>
    <submittedName>
        <fullName evidence="2">Glycine cleavage system transcriptional repressor</fullName>
    </submittedName>
</protein>
<evidence type="ECO:0000313" key="3">
    <source>
        <dbReference type="Proteomes" id="UP000001868"/>
    </source>
</evidence>
<dbReference type="Gene3D" id="3.30.70.260">
    <property type="match status" value="2"/>
</dbReference>
<dbReference type="GO" id="GO:0006355">
    <property type="term" value="P:regulation of DNA-templated transcription"/>
    <property type="evidence" value="ECO:0007669"/>
    <property type="project" value="InterPro"/>
</dbReference>
<dbReference type="PROSITE" id="PS51671">
    <property type="entry name" value="ACT"/>
    <property type="match status" value="1"/>
</dbReference>
<sequence length="176" mass="18006">MASVILSVSGSDRPGLTEALARAVQAGGGNWLESHLSRLGGLYVGSVLVALDEGRIEALREAVRAVDAEGLDVRIAPALEGAPEGAAGEALQFSLVGQDRPGIVRQVTGALSGLSVNIETFETRTSAEPHSGAPLFHLEARLRLPAGLPADKVQAALEAISGEIMVDTVLKPAAGA</sequence>
<dbReference type="HOGENOM" id="CLU_095322_2_1_5"/>
<gene>
    <name evidence="2" type="ordered locus">PHZ_c2777</name>
</gene>
<dbReference type="Proteomes" id="UP000001868">
    <property type="component" value="Chromosome"/>
</dbReference>
<keyword evidence="3" id="KW-1185">Reference proteome</keyword>
<dbReference type="InterPro" id="IPR045865">
    <property type="entry name" value="ACT-like_dom_sf"/>
</dbReference>
<dbReference type="AlphaFoldDB" id="B4R868"/>
<dbReference type="Pfam" id="PF13740">
    <property type="entry name" value="ACT_6"/>
    <property type="match status" value="1"/>
</dbReference>
<evidence type="ECO:0000259" key="1">
    <source>
        <dbReference type="PROSITE" id="PS51671"/>
    </source>
</evidence>
<dbReference type="InterPro" id="IPR016867">
    <property type="entry name" value="GcvR"/>
</dbReference>
<dbReference type="CDD" id="cd04869">
    <property type="entry name" value="ACT_GcvR_2"/>
    <property type="match status" value="1"/>
</dbReference>
<dbReference type="PANTHER" id="PTHR34875">
    <property type="entry name" value="UPF0237 PROTEIN MJ1558"/>
    <property type="match status" value="1"/>
</dbReference>
<dbReference type="RefSeq" id="WP_012523324.1">
    <property type="nucleotide sequence ID" value="NC_011144.1"/>
</dbReference>
<dbReference type="SUPFAM" id="SSF55021">
    <property type="entry name" value="ACT-like"/>
    <property type="match status" value="2"/>
</dbReference>
<dbReference type="EMBL" id="CP000747">
    <property type="protein sequence ID" value="ACG79186.1"/>
    <property type="molecule type" value="Genomic_DNA"/>
</dbReference>
<dbReference type="STRING" id="450851.PHZ_c2777"/>
<dbReference type="InterPro" id="IPR002912">
    <property type="entry name" value="ACT_dom"/>
</dbReference>
<dbReference type="eggNOG" id="COG2716">
    <property type="taxonomic scope" value="Bacteria"/>
</dbReference>